<evidence type="ECO:0000256" key="2">
    <source>
        <dbReference type="ARBA" id="ARBA00022737"/>
    </source>
</evidence>
<dbReference type="SMART" id="SM00238">
    <property type="entry name" value="BIR"/>
    <property type="match status" value="3"/>
</dbReference>
<organism evidence="4">
    <name type="scientific">Mus musculus</name>
    <name type="common">Mouse</name>
    <dbReference type="NCBI Taxonomy" id="10090"/>
    <lineage>
        <taxon>Eukaryota</taxon>
        <taxon>Metazoa</taxon>
        <taxon>Chordata</taxon>
        <taxon>Craniata</taxon>
        <taxon>Vertebrata</taxon>
        <taxon>Euteleostomi</taxon>
        <taxon>Mammalia</taxon>
        <taxon>Eutheria</taxon>
        <taxon>Euarchontoglires</taxon>
        <taxon>Glires</taxon>
        <taxon>Rodentia</taxon>
        <taxon>Myomorpha</taxon>
        <taxon>Muroidea</taxon>
        <taxon>Muridae</taxon>
        <taxon>Murinae</taxon>
        <taxon>Mus</taxon>
        <taxon>Mus</taxon>
    </lineage>
</organism>
<dbReference type="FunFam" id="1.10.1170.10:FF:000013">
    <property type="entry name" value="Baculoviral IAP repeat-containing protein 1"/>
    <property type="match status" value="1"/>
</dbReference>
<feature type="domain" description="Disease resistance R13L4/SHOC-2-like LRR" evidence="3">
    <location>
        <begin position="396"/>
        <end position="638"/>
    </location>
</feature>
<dbReference type="PROSITE" id="PS01282">
    <property type="entry name" value="BIR_REPEAT_1"/>
    <property type="match status" value="2"/>
</dbReference>
<dbReference type="UCSC" id="uc007rqo.1">
    <property type="organism name" value="mouse"/>
</dbReference>
<reference evidence="4" key="1">
    <citation type="journal article" date="2004" name="Genome Res.">
        <title>The status, quality, and expansion of the NIH full-length cDNA project: the Mammalian Gene Collection (MGC).</title>
        <authorList>
            <consortium name="The MGC Project Team"/>
            <person name="Gerhard D.S."/>
            <person name="Wagner L."/>
            <person name="Feingold E.A."/>
            <person name="Shenmen C.M."/>
            <person name="Grouse L.H."/>
            <person name="Schuler G."/>
            <person name="Klein S.L."/>
            <person name="Old S."/>
            <person name="Rasooly R."/>
            <person name="Good P."/>
            <person name="Guyer M."/>
            <person name="Peck A.M."/>
            <person name="Derge J.G."/>
            <person name="Lipman D."/>
            <person name="Collins F.S."/>
            <person name="Jang W."/>
            <person name="Sherry S."/>
            <person name="Feolo M."/>
            <person name="Misquitta L."/>
            <person name="Lee E."/>
            <person name="Rotmistrovsky K."/>
            <person name="Greenhut S.F."/>
            <person name="Schaefer C.F."/>
            <person name="Buetow K."/>
            <person name="Bonner T.I."/>
            <person name="Haussler D."/>
            <person name="Kent J."/>
            <person name="Kiekhaus M."/>
            <person name="Furey T."/>
            <person name="Brent M."/>
            <person name="Prange C."/>
            <person name="Schreiber K."/>
            <person name="Shapiro N."/>
            <person name="Bhat N.K."/>
            <person name="Hopkins R.F."/>
            <person name="Hsie F."/>
            <person name="Driscoll T."/>
            <person name="Soares M.B."/>
            <person name="Casavant T.L."/>
            <person name="Scheetz T.E."/>
            <person name="Brown-stein M.J."/>
            <person name="Usdin T.B."/>
            <person name="Toshiyuki S."/>
            <person name="Carninci P."/>
            <person name="Piao Y."/>
            <person name="Dudekula D.B."/>
            <person name="Ko M.S."/>
            <person name="Kawakami K."/>
            <person name="Suzuki Y."/>
            <person name="Sugano S."/>
            <person name="Gruber C.E."/>
            <person name="Smith M.R."/>
            <person name="Simmons B."/>
            <person name="Moore T."/>
            <person name="Waterman R."/>
            <person name="Johnson S.L."/>
            <person name="Ruan Y."/>
            <person name="Wei C.L."/>
            <person name="Mathavan S."/>
            <person name="Gunaratne P.H."/>
            <person name="Wu J."/>
            <person name="Garcia A.M."/>
            <person name="Hulyk S.W."/>
            <person name="Fuh E."/>
            <person name="Yuan Y."/>
            <person name="Sneed A."/>
            <person name="Kowis C."/>
            <person name="Hodgson A."/>
            <person name="Muzny D.M."/>
            <person name="McPherson J."/>
            <person name="Gibbs R.A."/>
            <person name="Fahey J."/>
            <person name="Helton E."/>
            <person name="Ketteman M."/>
            <person name="Madan A."/>
            <person name="Rodrigues S."/>
            <person name="Sanchez A."/>
            <person name="Whiting M."/>
            <person name="Madari A."/>
            <person name="Young A.C."/>
            <person name="Wetherby K.D."/>
            <person name="Granite S.J."/>
            <person name="Kwong P.N."/>
            <person name="Brinkley C.P."/>
            <person name="Pearson R.L."/>
            <person name="Bouffard G.G."/>
            <person name="Blakesly R.W."/>
            <person name="Green E.D."/>
            <person name="Dickson M.C."/>
            <person name="Rodriguez A.C."/>
            <person name="Grimwood J."/>
            <person name="Schmutz J."/>
            <person name="Myers R.M."/>
            <person name="Butterfield Y.S."/>
            <person name="Griffith M."/>
            <person name="Griffith O.L."/>
            <person name="Krzywinski M.I."/>
            <person name="Liao N."/>
            <person name="Morin R."/>
            <person name="Morrin R."/>
            <person name="Palmquist D."/>
            <person name="Petrescu A.S."/>
            <person name="Skalska U."/>
            <person name="Smailus D.E."/>
            <person name="Stott J.M."/>
            <person name="Schnerch A."/>
            <person name="Schein J.E."/>
            <person name="Jones S.J."/>
            <person name="Holt R.A."/>
            <person name="Baross A."/>
            <person name="Marra M.A."/>
            <person name="Clifton S."/>
            <person name="Makowski K.A."/>
            <person name="Bosak S."/>
            <person name="Malek J."/>
        </authorList>
    </citation>
    <scope>NUCLEOTIDE SEQUENCE [LARGE SCALE MRNA]</scope>
    <source>
        <tissue evidence="4">PCR rescued clones</tissue>
    </source>
</reference>
<dbReference type="Pfam" id="PF23598">
    <property type="entry name" value="LRR_14"/>
    <property type="match status" value="1"/>
</dbReference>
<dbReference type="AlphaFoldDB" id="Q14B43"/>
<evidence type="ECO:0000256" key="1">
    <source>
        <dbReference type="ARBA" id="ARBA00022703"/>
    </source>
</evidence>
<dbReference type="EMBL" id="BC116347">
    <property type="protein sequence ID" value="AAI16348.1"/>
    <property type="molecule type" value="mRNA"/>
</dbReference>
<accession>Q14B43</accession>
<dbReference type="SUPFAM" id="SSF57924">
    <property type="entry name" value="Inhibitor of apoptosis (IAP) repeat"/>
    <property type="match status" value="3"/>
</dbReference>
<dbReference type="InterPro" id="IPR032675">
    <property type="entry name" value="LRR_dom_sf"/>
</dbReference>
<dbReference type="PANTHER" id="PTHR46914">
    <property type="entry name" value="BACULOVIRAL IAP REPEAT-CONTAINING PROTEIN 1"/>
    <property type="match status" value="1"/>
</dbReference>
<dbReference type="Pfam" id="PF00653">
    <property type="entry name" value="BIR"/>
    <property type="match status" value="3"/>
</dbReference>
<dbReference type="MGI" id="MGI:1298222">
    <property type="gene designation" value="Naip6"/>
</dbReference>
<dbReference type="InterPro" id="IPR001370">
    <property type="entry name" value="BIR_rpt"/>
</dbReference>
<protein>
    <submittedName>
        <fullName evidence="4">Birc1f protein</fullName>
    </submittedName>
</protein>
<dbReference type="AGR" id="MGI:1298222"/>
<dbReference type="PANTHER" id="PTHR46914:SF1">
    <property type="entry name" value="BACULOVIRAL IAP REPEAT-CONTAINING PROTEIN 1"/>
    <property type="match status" value="1"/>
</dbReference>
<name>Q14B43_MOUSE</name>
<dbReference type="Gene3D" id="3.80.10.10">
    <property type="entry name" value="Ribonuclease Inhibitor"/>
    <property type="match status" value="1"/>
</dbReference>
<dbReference type="GO" id="GO:0043027">
    <property type="term" value="F:cysteine-type endopeptidase inhibitor activity involved in apoptotic process"/>
    <property type="evidence" value="ECO:0007669"/>
    <property type="project" value="InterPro"/>
</dbReference>
<dbReference type="MEROPS" id="I32.001"/>
<dbReference type="GO" id="GO:0006915">
    <property type="term" value="P:apoptotic process"/>
    <property type="evidence" value="ECO:0007669"/>
    <property type="project" value="UniProtKB-KW"/>
</dbReference>
<dbReference type="GO" id="GO:0043066">
    <property type="term" value="P:negative regulation of apoptotic process"/>
    <property type="evidence" value="ECO:0007669"/>
    <property type="project" value="InterPro"/>
</dbReference>
<evidence type="ECO:0000259" key="3">
    <source>
        <dbReference type="Pfam" id="PF23598"/>
    </source>
</evidence>
<sequence length="699" mass="79875">MAEHGESSEDRISEIDYEFLADLSARFGMNLVQLAKSQEEEDHKERMKMKKGFNSQMRSEAKRLKTFESYDTFRSWTPQEMAAAGFYHTGVKLGVQCFCCSLILFGNSLRKLPIERHKKLRPECEFLQGKDVGNIGKYDIRVKSPEKMLRGGKARYHEEEARLESFEDWPFYAHGTSPRALSAAGFVFTGKRDTVQCFSCGGSLGNWEEGDDPWKEHAKWFPKCEFLQSKKSSEEIAQYIQDYEGFVHVTGEHFVKSWVRRELPMVSAYCNDSVFANEELRMDMFKDWPQESPVGVEALVRAGFFYTGKKDIVRCFSCGGCLEKWAEGDDPMEDHIKFFPECVFLQTLKSSAEVIPTLQSQYALPEAMETTRESNHGDAAAVHSTVVDQLFHNLHKFLGLKELCVRLDGKPDVLSVLPEEFLNLHHMEKLSIRTSTESDLSKLVKFIQNFPNLHVFHLKCDFLSNCKSLMTALASCKKLREIEFSGQCFEAMTFVNILPNFVSLKILSLKGQQFADKETSEKFAQALGSLRNLEELLVPTGDGIHQVAKLIVRQCLQLPCLRVLAFHDILDDESVIEIARAATSGSFQKLENLDISMNHKITEEGYRNFFQALDNLPNLQMLNICRNIPGRIQVQATTVKALGHCVSRLPSLTRLGMLSWLLDEEDMKVINDVKERHPQSKRLTIFWKWIVPFSPVVLE</sequence>
<evidence type="ECO:0000313" key="4">
    <source>
        <dbReference type="EMBL" id="AAI16348.1"/>
    </source>
</evidence>
<dbReference type="FunFam" id="1.10.1170.10:FF:000007">
    <property type="entry name" value="Baculoviral IAP repeat-containing protein 1"/>
    <property type="match status" value="2"/>
</dbReference>
<proteinExistence type="evidence at transcript level"/>
<dbReference type="InterPro" id="IPR055414">
    <property type="entry name" value="LRR_R13L4/SHOC2-like"/>
</dbReference>
<dbReference type="SUPFAM" id="SSF52047">
    <property type="entry name" value="RNI-like"/>
    <property type="match status" value="1"/>
</dbReference>
<keyword evidence="1" id="KW-0053">Apoptosis</keyword>
<dbReference type="CDD" id="cd00022">
    <property type="entry name" value="BIR"/>
    <property type="match status" value="3"/>
</dbReference>
<dbReference type="Gene3D" id="1.10.1170.10">
    <property type="entry name" value="Inhibitor Of Apoptosis Protein (2mihbC-IAP-1), Chain A"/>
    <property type="match status" value="3"/>
</dbReference>
<dbReference type="PROSITE" id="PS50143">
    <property type="entry name" value="BIR_REPEAT_2"/>
    <property type="match status" value="3"/>
</dbReference>
<keyword evidence="2" id="KW-0677">Repeat</keyword>
<evidence type="ECO:0000313" key="5">
    <source>
        <dbReference type="MGI" id="MGI:1298222"/>
    </source>
</evidence>
<gene>
    <name evidence="5" type="primary">Naip6</name>
    <name evidence="4" type="synonym">Birc1f</name>
</gene>
<dbReference type="InterPro" id="IPR028789">
    <property type="entry name" value="Naip"/>
</dbReference>